<dbReference type="GO" id="GO:0016747">
    <property type="term" value="F:acyltransferase activity, transferring groups other than amino-acyl groups"/>
    <property type="evidence" value="ECO:0007669"/>
    <property type="project" value="InterPro"/>
</dbReference>
<dbReference type="Gene3D" id="3.40.630.30">
    <property type="match status" value="1"/>
</dbReference>
<evidence type="ECO:0000313" key="4">
    <source>
        <dbReference type="EMBL" id="RSD13185.1"/>
    </source>
</evidence>
<dbReference type="CDD" id="cd04301">
    <property type="entry name" value="NAT_SF"/>
    <property type="match status" value="2"/>
</dbReference>
<reference evidence="4 5" key="1">
    <citation type="submission" date="2018-12" db="EMBL/GenBank/DDBJ databases">
        <title>Amycolatopsis eburnea sp. nov. actinomycete associate with arbuscular mycorrhiza fungal spore.</title>
        <authorList>
            <person name="Lumyong S."/>
            <person name="Chaiya L."/>
        </authorList>
    </citation>
    <scope>NUCLEOTIDE SEQUENCE [LARGE SCALE GENOMIC DNA]</scope>
    <source>
        <strain evidence="4 5">GLM-1</strain>
    </source>
</reference>
<evidence type="ECO:0000256" key="2">
    <source>
        <dbReference type="ARBA" id="ARBA00023315"/>
    </source>
</evidence>
<feature type="domain" description="N-acetyltransferase" evidence="3">
    <location>
        <begin position="38"/>
        <end position="198"/>
    </location>
</feature>
<organism evidence="4 5">
    <name type="scientific">Amycolatopsis eburnea</name>
    <dbReference type="NCBI Taxonomy" id="2267691"/>
    <lineage>
        <taxon>Bacteria</taxon>
        <taxon>Bacillati</taxon>
        <taxon>Actinomycetota</taxon>
        <taxon>Actinomycetes</taxon>
        <taxon>Pseudonocardiales</taxon>
        <taxon>Pseudonocardiaceae</taxon>
        <taxon>Amycolatopsis</taxon>
    </lineage>
</organism>
<keyword evidence="5" id="KW-1185">Reference proteome</keyword>
<keyword evidence="1 4" id="KW-0808">Transferase</keyword>
<dbReference type="SUPFAM" id="SSF55729">
    <property type="entry name" value="Acyl-CoA N-acyltransferases (Nat)"/>
    <property type="match status" value="2"/>
</dbReference>
<dbReference type="Pfam" id="PF00583">
    <property type="entry name" value="Acetyltransf_1"/>
    <property type="match status" value="2"/>
</dbReference>
<dbReference type="Proteomes" id="UP000267081">
    <property type="component" value="Unassembled WGS sequence"/>
</dbReference>
<dbReference type="InterPro" id="IPR016181">
    <property type="entry name" value="Acyl_CoA_acyltransferase"/>
</dbReference>
<dbReference type="PROSITE" id="PS51186">
    <property type="entry name" value="GNAT"/>
    <property type="match status" value="2"/>
</dbReference>
<name>A0A427T2L6_9PSEU</name>
<feature type="domain" description="N-acetyltransferase" evidence="3">
    <location>
        <begin position="227"/>
        <end position="372"/>
    </location>
</feature>
<gene>
    <name evidence="4" type="ORF">EIY87_25855</name>
</gene>
<evidence type="ECO:0000259" key="3">
    <source>
        <dbReference type="PROSITE" id="PS51186"/>
    </source>
</evidence>
<accession>A0A427T2L6</accession>
<comment type="caution">
    <text evidence="4">The sequence shown here is derived from an EMBL/GenBank/DDBJ whole genome shotgun (WGS) entry which is preliminary data.</text>
</comment>
<sequence>MRSSCGSDSVMEAGYSIRCSGACTGSQRVADRDTGGMVTIERFDPLSAGEGGIAAYHAVFAASRETDRPGEPVLPLGELAGRLTRPLPGMGEAAQWVAYRGDELVAFAEVHFLDAENRGIGLTDVVVHPAARRSGIGTALLRAVLPELRARGRRSVEGWQVVAGSAGEPWAEALGFRPVRTIVRQVLVVAEAERSRWDVAVPPGYRVVRWKGAAPDGLLESYARARAAIHDAPLGDSGFRWPEWTPARVRAAEAEARSQGLDQRIVAAVHEGTGEVAGFTEVCVHPRRPDWGYQRDTAVLAAHRGHGLGRCVKAHMIRWLVAERPGLRRISTTTGAENAHMIRVNRELGLRSLPALIAVRQDVDALLSPGRRRA</sequence>
<evidence type="ECO:0000256" key="1">
    <source>
        <dbReference type="ARBA" id="ARBA00022679"/>
    </source>
</evidence>
<keyword evidence="2" id="KW-0012">Acyltransferase</keyword>
<dbReference type="EMBL" id="RSEC01000058">
    <property type="protein sequence ID" value="RSD13185.1"/>
    <property type="molecule type" value="Genomic_DNA"/>
</dbReference>
<proteinExistence type="predicted"/>
<dbReference type="InterPro" id="IPR050832">
    <property type="entry name" value="Bact_Acetyltransf"/>
</dbReference>
<protein>
    <submittedName>
        <fullName evidence="4">GNAT family N-acetyltransferase</fullName>
    </submittedName>
</protein>
<dbReference type="AlphaFoldDB" id="A0A427T2L6"/>
<dbReference type="PANTHER" id="PTHR43877">
    <property type="entry name" value="AMINOALKYLPHOSPHONATE N-ACETYLTRANSFERASE-RELATED-RELATED"/>
    <property type="match status" value="1"/>
</dbReference>
<dbReference type="InterPro" id="IPR000182">
    <property type="entry name" value="GNAT_dom"/>
</dbReference>
<evidence type="ECO:0000313" key="5">
    <source>
        <dbReference type="Proteomes" id="UP000267081"/>
    </source>
</evidence>